<dbReference type="Proteomes" id="UP001138500">
    <property type="component" value="Unassembled WGS sequence"/>
</dbReference>
<dbReference type="Pfam" id="PF20684">
    <property type="entry name" value="Fung_rhodopsin"/>
    <property type="match status" value="1"/>
</dbReference>
<feature type="transmembrane region" description="Helical" evidence="6">
    <location>
        <begin position="248"/>
        <end position="270"/>
    </location>
</feature>
<feature type="transmembrane region" description="Helical" evidence="6">
    <location>
        <begin position="93"/>
        <end position="117"/>
    </location>
</feature>
<comment type="similarity">
    <text evidence="5">Belongs to the SAT4 family.</text>
</comment>
<feature type="domain" description="Rhodopsin" evidence="7">
    <location>
        <begin position="37"/>
        <end position="275"/>
    </location>
</feature>
<evidence type="ECO:0000256" key="6">
    <source>
        <dbReference type="SAM" id="Phobius"/>
    </source>
</evidence>
<dbReference type="AlphaFoldDB" id="A0A9W7SJZ8"/>
<dbReference type="InterPro" id="IPR052337">
    <property type="entry name" value="SAT4-like"/>
</dbReference>
<dbReference type="GO" id="GO:0016020">
    <property type="term" value="C:membrane"/>
    <property type="evidence" value="ECO:0007669"/>
    <property type="project" value="UniProtKB-SubCell"/>
</dbReference>
<dbReference type="PANTHER" id="PTHR33048:SF146">
    <property type="entry name" value="INTEGRAL MEMBRANE PROTEIN"/>
    <property type="match status" value="1"/>
</dbReference>
<keyword evidence="9" id="KW-1185">Reference proteome</keyword>
<protein>
    <submittedName>
        <fullName evidence="8">Integral membrane protein</fullName>
    </submittedName>
</protein>
<evidence type="ECO:0000259" key="7">
    <source>
        <dbReference type="Pfam" id="PF20684"/>
    </source>
</evidence>
<feature type="transmembrane region" description="Helical" evidence="6">
    <location>
        <begin position="50"/>
        <end position="73"/>
    </location>
</feature>
<sequence>MAGTDSLPVDRNKGDELLDVSWVLFAISTILIVGRESSKLFILRRVGPDDLLMLLAWCCTAIYTISIALSYQHGLGRHYQYLDLQDDLAALKWIYIGQGFCLFSLIFGRSSFNLYLISIMGKSKPMLRLCLLVTLVVSVVLNIALIAALYGKCGPSISKIINPVLTCYRPSALSRFSQFVGSVNVVTDAVLTIAPIALISRLNTTPKAKVGAIALLGLSSFAMAASIWRVVTIEIIFSRNLDFTWLTIPYLAASSVEQNIIIITSSVPALGPMIRYLKRRWSSASSTTSSRLASSRKSSGDSDELYHNLAMSLGMRVPHLGNHVTIVAGSQARDSEERILPLRNLAAIKTTVKTSVHVESDDHLSQTHTR</sequence>
<dbReference type="InterPro" id="IPR049326">
    <property type="entry name" value="Rhodopsin_dom_fungi"/>
</dbReference>
<organism evidence="8 9">
    <name type="scientific">Teratosphaeria destructans</name>
    <dbReference type="NCBI Taxonomy" id="418781"/>
    <lineage>
        <taxon>Eukaryota</taxon>
        <taxon>Fungi</taxon>
        <taxon>Dikarya</taxon>
        <taxon>Ascomycota</taxon>
        <taxon>Pezizomycotina</taxon>
        <taxon>Dothideomycetes</taxon>
        <taxon>Dothideomycetidae</taxon>
        <taxon>Mycosphaerellales</taxon>
        <taxon>Teratosphaeriaceae</taxon>
        <taxon>Teratosphaeria</taxon>
    </lineage>
</organism>
<feature type="transmembrane region" description="Helical" evidence="6">
    <location>
        <begin position="179"/>
        <end position="198"/>
    </location>
</feature>
<evidence type="ECO:0000256" key="1">
    <source>
        <dbReference type="ARBA" id="ARBA00004141"/>
    </source>
</evidence>
<keyword evidence="3 6" id="KW-1133">Transmembrane helix</keyword>
<name>A0A9W7SJZ8_9PEZI</name>
<dbReference type="PANTHER" id="PTHR33048">
    <property type="entry name" value="PTH11-LIKE INTEGRAL MEMBRANE PROTEIN (AFU_ORTHOLOGUE AFUA_5G11245)"/>
    <property type="match status" value="1"/>
</dbReference>
<keyword evidence="4 6" id="KW-0472">Membrane</keyword>
<comment type="subcellular location">
    <subcellularLocation>
        <location evidence="1">Membrane</location>
        <topology evidence="1">Multi-pass membrane protein</topology>
    </subcellularLocation>
</comment>
<reference evidence="8 9" key="1">
    <citation type="journal article" date="2018" name="IMA Fungus">
        <title>IMA Genome-F 10: Nine draft genome sequences of Claviceps purpurea s.lat., including C. arundinis, C. humidiphila, and C. cf. spartinae, pseudomolecules for the pitch canker pathogen Fusarium circinatum, draft genome of Davidsoniella eucalypti, Grosmannia galeiformis, Quambalaria eucalypti, and Teratosphaeria destructans.</title>
        <authorList>
            <person name="Wingfield B.D."/>
            <person name="Liu M."/>
            <person name="Nguyen H.D."/>
            <person name="Lane F.A."/>
            <person name="Morgan S.W."/>
            <person name="De Vos L."/>
            <person name="Wilken P.M."/>
            <person name="Duong T.A."/>
            <person name="Aylward J."/>
            <person name="Coetzee M.P."/>
            <person name="Dadej K."/>
            <person name="De Beer Z.W."/>
            <person name="Findlay W."/>
            <person name="Havenga M."/>
            <person name="Kolarik M."/>
            <person name="Menzies J.G."/>
            <person name="Naidoo K."/>
            <person name="Pochopski O."/>
            <person name="Shoukouhi P."/>
            <person name="Santana Q.C."/>
            <person name="Seifert K.A."/>
            <person name="Soal N."/>
            <person name="Steenkamp E.T."/>
            <person name="Tatham C.T."/>
            <person name="van der Nest M.A."/>
            <person name="Wingfield M.J."/>
        </authorList>
    </citation>
    <scope>NUCLEOTIDE SEQUENCE [LARGE SCALE GENOMIC DNA]</scope>
    <source>
        <strain evidence="8">CMW44962</strain>
    </source>
</reference>
<dbReference type="OrthoDB" id="3934549at2759"/>
<dbReference type="EMBL" id="RIBY02002367">
    <property type="protein sequence ID" value="KAH9818157.1"/>
    <property type="molecule type" value="Genomic_DNA"/>
</dbReference>
<evidence type="ECO:0000313" key="8">
    <source>
        <dbReference type="EMBL" id="KAH9818157.1"/>
    </source>
</evidence>
<proteinExistence type="inferred from homology"/>
<comment type="caution">
    <text evidence="8">The sequence shown here is derived from an EMBL/GenBank/DDBJ whole genome shotgun (WGS) entry which is preliminary data.</text>
</comment>
<feature type="transmembrane region" description="Helical" evidence="6">
    <location>
        <begin position="129"/>
        <end position="150"/>
    </location>
</feature>
<accession>A0A9W7SJZ8</accession>
<evidence type="ECO:0000313" key="9">
    <source>
        <dbReference type="Proteomes" id="UP001138500"/>
    </source>
</evidence>
<evidence type="ECO:0000256" key="5">
    <source>
        <dbReference type="ARBA" id="ARBA00038359"/>
    </source>
</evidence>
<feature type="transmembrane region" description="Helical" evidence="6">
    <location>
        <begin position="210"/>
        <end position="228"/>
    </location>
</feature>
<evidence type="ECO:0000256" key="3">
    <source>
        <dbReference type="ARBA" id="ARBA00022989"/>
    </source>
</evidence>
<feature type="transmembrane region" description="Helical" evidence="6">
    <location>
        <begin position="20"/>
        <end position="38"/>
    </location>
</feature>
<evidence type="ECO:0000256" key="2">
    <source>
        <dbReference type="ARBA" id="ARBA00022692"/>
    </source>
</evidence>
<keyword evidence="2 6" id="KW-0812">Transmembrane</keyword>
<gene>
    <name evidence="8" type="ORF">Tdes44962_MAKER05450</name>
</gene>
<reference evidence="8 9" key="2">
    <citation type="journal article" date="2021" name="Curr. Genet.">
        <title>Genetic response to nitrogen starvation in the aggressive Eucalyptus foliar pathogen Teratosphaeria destructans.</title>
        <authorList>
            <person name="Havenga M."/>
            <person name="Wingfield B.D."/>
            <person name="Wingfield M.J."/>
            <person name="Dreyer L.L."/>
            <person name="Roets F."/>
            <person name="Aylward J."/>
        </authorList>
    </citation>
    <scope>NUCLEOTIDE SEQUENCE [LARGE SCALE GENOMIC DNA]</scope>
    <source>
        <strain evidence="8">CMW44962</strain>
    </source>
</reference>
<evidence type="ECO:0000256" key="4">
    <source>
        <dbReference type="ARBA" id="ARBA00023136"/>
    </source>
</evidence>